<evidence type="ECO:0000313" key="2">
    <source>
        <dbReference type="EMBL" id="KII65665.1"/>
    </source>
</evidence>
<name>A0A0C2MMU6_THEKT</name>
<comment type="caution">
    <text evidence="2">The sequence shown here is derived from an EMBL/GenBank/DDBJ whole genome shotgun (WGS) entry which is preliminary data.</text>
</comment>
<evidence type="ECO:0000313" key="3">
    <source>
        <dbReference type="Proteomes" id="UP000031668"/>
    </source>
</evidence>
<dbReference type="AlphaFoldDB" id="A0A0C2MMU6"/>
<protein>
    <submittedName>
        <fullName evidence="2">Uncharacterized protein</fullName>
    </submittedName>
</protein>
<dbReference type="Proteomes" id="UP000031668">
    <property type="component" value="Unassembled WGS sequence"/>
</dbReference>
<reference evidence="2 3" key="1">
    <citation type="journal article" date="2014" name="Genome Biol. Evol.">
        <title>The genome of the myxosporean Thelohanellus kitauei shows adaptations to nutrient acquisition within its fish host.</title>
        <authorList>
            <person name="Yang Y."/>
            <person name="Xiong J."/>
            <person name="Zhou Z."/>
            <person name="Huo F."/>
            <person name="Miao W."/>
            <person name="Ran C."/>
            <person name="Liu Y."/>
            <person name="Zhang J."/>
            <person name="Feng J."/>
            <person name="Wang M."/>
            <person name="Wang M."/>
            <person name="Wang L."/>
            <person name="Yao B."/>
        </authorList>
    </citation>
    <scope>NUCLEOTIDE SEQUENCE [LARGE SCALE GENOMIC DNA]</scope>
    <source>
        <strain evidence="2">Wuqing</strain>
    </source>
</reference>
<organism evidence="2 3">
    <name type="scientific">Thelohanellus kitauei</name>
    <name type="common">Myxosporean</name>
    <dbReference type="NCBI Taxonomy" id="669202"/>
    <lineage>
        <taxon>Eukaryota</taxon>
        <taxon>Metazoa</taxon>
        <taxon>Cnidaria</taxon>
        <taxon>Myxozoa</taxon>
        <taxon>Myxosporea</taxon>
        <taxon>Bivalvulida</taxon>
        <taxon>Platysporina</taxon>
        <taxon>Myxobolidae</taxon>
        <taxon>Thelohanellus</taxon>
    </lineage>
</organism>
<gene>
    <name evidence="2" type="ORF">RF11_16074</name>
</gene>
<accession>A0A0C2MMU6</accession>
<keyword evidence="3" id="KW-1185">Reference proteome</keyword>
<sequence length="110" mass="12738">MAVKFDDIVAFGCSDGTEVEQGPHLPSLYFFVMEPENEEESLVFRFYHSNFETIRCVDEELGKLVNFYDQNALDSDELWSGSEQEELDGDEFNDGEMDFEFNEPQDNVID</sequence>
<evidence type="ECO:0000256" key="1">
    <source>
        <dbReference type="SAM" id="MobiDB-lite"/>
    </source>
</evidence>
<dbReference type="EMBL" id="JWZT01003741">
    <property type="protein sequence ID" value="KII65665.1"/>
    <property type="molecule type" value="Genomic_DNA"/>
</dbReference>
<feature type="compositionally biased region" description="Acidic residues" evidence="1">
    <location>
        <begin position="83"/>
        <end position="110"/>
    </location>
</feature>
<feature type="region of interest" description="Disordered" evidence="1">
    <location>
        <begin position="80"/>
        <end position="110"/>
    </location>
</feature>
<proteinExistence type="predicted"/>